<dbReference type="SUPFAM" id="SSF51126">
    <property type="entry name" value="Pectin lyase-like"/>
    <property type="match status" value="1"/>
</dbReference>
<dbReference type="Gene3D" id="2.160.20.10">
    <property type="entry name" value="Single-stranded right-handed beta-helix, Pectin lyase-like"/>
    <property type="match status" value="1"/>
</dbReference>
<organism evidence="2 3">
    <name type="scientific">Pedobacter cryophilus</name>
    <dbReference type="NCBI Taxonomy" id="2571271"/>
    <lineage>
        <taxon>Bacteria</taxon>
        <taxon>Pseudomonadati</taxon>
        <taxon>Bacteroidota</taxon>
        <taxon>Sphingobacteriia</taxon>
        <taxon>Sphingobacteriales</taxon>
        <taxon>Sphingobacteriaceae</taxon>
        <taxon>Pedobacter</taxon>
    </lineage>
</organism>
<dbReference type="OrthoDB" id="3333873at2"/>
<dbReference type="InterPro" id="IPR012334">
    <property type="entry name" value="Pectin_lyas_fold"/>
</dbReference>
<dbReference type="EMBL" id="SWBP01000002">
    <property type="protein sequence ID" value="TKB99077.1"/>
    <property type="molecule type" value="Genomic_DNA"/>
</dbReference>
<dbReference type="Proteomes" id="UP000308181">
    <property type="component" value="Unassembled WGS sequence"/>
</dbReference>
<keyword evidence="1" id="KW-0732">Signal</keyword>
<accession>A0A4U1C238</accession>
<sequence>MRKLLIVLALICCSVSFAEAKNYYFNAKDGSDSNNGSVASSPFKSFKKLSELSLKAGDSVLLAGGVTFNESLILKGLKGTLQNSIVITSYSMGKNNEQAKIDAKGFANGVLIQNCSFVEVKNLSITANGGKTEPVNGKLPDMRCGVLVTANYAGKFTDINLINLKIKDIYYEEVGFIRGKDEVKTANGTQKYGWGIRFINDTENALFENIKVEGCEISNVSHTGLKLTGRKESIQNIKLLNNKVIEVGGPGIQMSGVKTGLVSGNYVNGSGNKNDSRKWGRGSGLWTWGTSDVVIEKNSFLNANGPGDSAGCHIDYNCNNVIIQYNLSANNAGGFCEILGNNYNCAYRYNISVNDGYRVKGKNGAFQEGKIFWLSGYVGDKVKPKGPFNSYIYNNTIYTKSEMTAQVAVATSAAGVLVANNIFHIEGDSKFVAGDQLKAESLNQVEIENCFFENNLFLKKSSWPKDVIIQDDKPIYGDAKFTNKGGFKLEDYIPTNTSLIKDKGITINKINNDNIGLVIGLKVEYDILGNKIKGKPDMGAIEIK</sequence>
<comment type="caution">
    <text evidence="2">The sequence shown here is derived from an EMBL/GenBank/DDBJ whole genome shotgun (WGS) entry which is preliminary data.</text>
</comment>
<reference evidence="2 3" key="1">
    <citation type="submission" date="2019-04" db="EMBL/GenBank/DDBJ databases">
        <title>Pedobacter sp. AR-3-17 sp. nov., isolated from Arctic soil.</title>
        <authorList>
            <person name="Dahal R.H."/>
            <person name="Kim D.-U."/>
        </authorList>
    </citation>
    <scope>NUCLEOTIDE SEQUENCE [LARGE SCALE GENOMIC DNA]</scope>
    <source>
        <strain evidence="2 3">AR-3-17</strain>
    </source>
</reference>
<feature type="chain" id="PRO_5020897664" evidence="1">
    <location>
        <begin position="21"/>
        <end position="544"/>
    </location>
</feature>
<proteinExistence type="predicted"/>
<name>A0A4U1C238_9SPHI</name>
<dbReference type="AlphaFoldDB" id="A0A4U1C238"/>
<evidence type="ECO:0000256" key="1">
    <source>
        <dbReference type="SAM" id="SignalP"/>
    </source>
</evidence>
<dbReference type="InterPro" id="IPR011050">
    <property type="entry name" value="Pectin_lyase_fold/virulence"/>
</dbReference>
<evidence type="ECO:0000313" key="2">
    <source>
        <dbReference type="EMBL" id="TKB99077.1"/>
    </source>
</evidence>
<gene>
    <name evidence="2" type="ORF">FA046_08180</name>
</gene>
<protein>
    <submittedName>
        <fullName evidence="2">Right-handed parallel beta-helix repeat-containing protein</fullName>
    </submittedName>
</protein>
<feature type="signal peptide" evidence="1">
    <location>
        <begin position="1"/>
        <end position="20"/>
    </location>
</feature>
<keyword evidence="3" id="KW-1185">Reference proteome</keyword>
<dbReference type="RefSeq" id="WP_136825888.1">
    <property type="nucleotide sequence ID" value="NZ_SWBP01000002.1"/>
</dbReference>
<dbReference type="SMART" id="SM00710">
    <property type="entry name" value="PbH1"/>
    <property type="match status" value="7"/>
</dbReference>
<dbReference type="InterPro" id="IPR006626">
    <property type="entry name" value="PbH1"/>
</dbReference>
<evidence type="ECO:0000313" key="3">
    <source>
        <dbReference type="Proteomes" id="UP000308181"/>
    </source>
</evidence>